<comment type="function">
    <text evidence="4">S-adenosyl-L-methionine-binding protein that acts as an inhibitor of mTORC1 signaling. Acts as a sensor of S-adenosyl-L-methionine to signal methionine sufficiency to mTORC1. Probably also acts as a S-adenosyl-L-methionine-dependent methyltransferase.</text>
</comment>
<evidence type="ECO:0000256" key="4">
    <source>
        <dbReference type="HAMAP-Rule" id="MF_03044"/>
    </source>
</evidence>
<keyword evidence="2 4" id="KW-0808">Transferase</keyword>
<dbReference type="AlphaFoldDB" id="A0A7R9D009"/>
<dbReference type="Pfam" id="PF11968">
    <property type="entry name" value="Bmt2"/>
    <property type="match status" value="1"/>
</dbReference>
<dbReference type="PANTHER" id="PTHR21008:SF0">
    <property type="entry name" value="S-ADENOSYLMETHIONINE SENSOR UPSTREAM OF MTORC1"/>
    <property type="match status" value="1"/>
</dbReference>
<organism evidence="5">
    <name type="scientific">Timema cristinae</name>
    <name type="common">Walking stick</name>
    <dbReference type="NCBI Taxonomy" id="61476"/>
    <lineage>
        <taxon>Eukaryota</taxon>
        <taxon>Metazoa</taxon>
        <taxon>Ecdysozoa</taxon>
        <taxon>Arthropoda</taxon>
        <taxon>Hexapoda</taxon>
        <taxon>Insecta</taxon>
        <taxon>Pterygota</taxon>
        <taxon>Neoptera</taxon>
        <taxon>Polyneoptera</taxon>
        <taxon>Phasmatodea</taxon>
        <taxon>Timematodea</taxon>
        <taxon>Timematoidea</taxon>
        <taxon>Timematidae</taxon>
        <taxon>Timema</taxon>
    </lineage>
</organism>
<proteinExistence type="inferred from homology"/>
<feature type="binding site" evidence="4">
    <location>
        <position position="140"/>
    </location>
    <ligand>
        <name>S-adenosyl-L-methionine</name>
        <dbReference type="ChEBI" id="CHEBI:59789"/>
    </ligand>
</feature>
<dbReference type="HAMAP" id="MF_03044">
    <property type="entry name" value="BMT2"/>
    <property type="match status" value="1"/>
</dbReference>
<accession>A0A7R9D009</accession>
<dbReference type="GO" id="GO:1904262">
    <property type="term" value="P:negative regulation of TORC1 signaling"/>
    <property type="evidence" value="ECO:0007669"/>
    <property type="project" value="TreeGrafter"/>
</dbReference>
<dbReference type="Gene3D" id="3.40.50.150">
    <property type="entry name" value="Vaccinia Virus protein VP39"/>
    <property type="match status" value="1"/>
</dbReference>
<gene>
    <name evidence="5" type="ORF">TCEB3V08_LOCUS7558</name>
</gene>
<evidence type="ECO:0000256" key="1">
    <source>
        <dbReference type="ARBA" id="ARBA00022603"/>
    </source>
</evidence>
<keyword evidence="1 4" id="KW-0489">Methyltransferase</keyword>
<dbReference type="PANTHER" id="PTHR21008">
    <property type="entry name" value="S-ADENOSYLMETHIONINE SENSOR UPSTREAM OF MTORC1-RELATED"/>
    <property type="match status" value="1"/>
</dbReference>
<evidence type="ECO:0000256" key="2">
    <source>
        <dbReference type="ARBA" id="ARBA00022679"/>
    </source>
</evidence>
<dbReference type="InterPro" id="IPR029063">
    <property type="entry name" value="SAM-dependent_MTases_sf"/>
</dbReference>
<reference evidence="5" key="1">
    <citation type="submission" date="2020-11" db="EMBL/GenBank/DDBJ databases">
        <authorList>
            <person name="Tran Van P."/>
        </authorList>
    </citation>
    <scope>NUCLEOTIDE SEQUENCE</scope>
</reference>
<dbReference type="SUPFAM" id="SSF53335">
    <property type="entry name" value="S-adenosyl-L-methionine-dependent methyltransferases"/>
    <property type="match status" value="1"/>
</dbReference>
<comment type="similarity">
    <text evidence="4">Belongs to the BMT2 family.</text>
</comment>
<feature type="binding site" evidence="4">
    <location>
        <position position="158"/>
    </location>
    <ligand>
        <name>S-adenosyl-L-methionine</name>
        <dbReference type="ChEBI" id="CHEBI:59789"/>
    </ligand>
</feature>
<dbReference type="GO" id="GO:0008168">
    <property type="term" value="F:methyltransferase activity"/>
    <property type="evidence" value="ECO:0007669"/>
    <property type="project" value="UniProtKB-UniRule"/>
</dbReference>
<dbReference type="InterPro" id="IPR021867">
    <property type="entry name" value="Bmt2/SAMTOR"/>
</dbReference>
<evidence type="ECO:0000313" key="5">
    <source>
        <dbReference type="EMBL" id="CAD7404559.1"/>
    </source>
</evidence>
<dbReference type="GO" id="GO:0032259">
    <property type="term" value="P:methylation"/>
    <property type="evidence" value="ECO:0007669"/>
    <property type="project" value="UniProtKB-KW"/>
</dbReference>
<dbReference type="EMBL" id="OC319196">
    <property type="protein sequence ID" value="CAD7404559.1"/>
    <property type="molecule type" value="Genomic_DNA"/>
</dbReference>
<evidence type="ECO:0000256" key="3">
    <source>
        <dbReference type="ARBA" id="ARBA00022691"/>
    </source>
</evidence>
<dbReference type="EC" id="2.1.1.-" evidence="4"/>
<protein>
    <recommendedName>
        <fullName evidence="4">S-adenosylmethionine sensor upstream of mTORC1</fullName>
    </recommendedName>
    <alternativeName>
        <fullName evidence="4">Probable methyltransferase BMT2 homolog</fullName>
        <ecNumber evidence="4">2.1.1.-</ecNumber>
    </alternativeName>
</protein>
<keyword evidence="3 4" id="KW-0949">S-adenosyl-L-methionine</keyword>
<sequence>MTDDQHKKLSAFIKGVHYSLRANSHKVGVEKAWEEHCSQHDVLQQYATSMQELATMFWDVDPKKGREGTSRVQWVVEHCLQYFVHGDRSKETLRESRREQQIYKNESESEYCCKCGQHCLNVCKPASGRMLDSLSLLDVGSCYNPFKNFSFLKVLPVDLAPASPDVFSCDFLDLEVVSSSEESSILKTLTVPSRITQIPENSYHIVVFSLLLEYLPSPQQRFVCCKKAYDLLQDEGLLFIITPDFKQPLKNPVLMKSWRISLASIGFSRVYYEKLPHIQCMAYRKCPNANVPRMWASHAITKKKLSTRMATEVECPATETILGNEDLHCFVCDVAVTGKFYPLATCRARTTKTRLIEKLGHLVGERYMVVISEDDIICRGCANLMNTLDRLELEMRSVKNVVLRFLEKKYSLEEGELLNHKDTECGQPPQITPGELKLAPLMMQSKLCKFLLFCERKLPNINTHLFSHSYNSNIASVNS</sequence>
<name>A0A7R9D009_TIMCR</name>